<evidence type="ECO:0000313" key="3">
    <source>
        <dbReference type="Proteomes" id="UP001432027"/>
    </source>
</evidence>
<comment type="caution">
    <text evidence="2">The sequence shown here is derived from an EMBL/GenBank/DDBJ whole genome shotgun (WGS) entry which is preliminary data.</text>
</comment>
<name>A0AAV5TUE8_9BILA</name>
<gene>
    <name evidence="2" type="ORF">PENTCL1PPCAC_19789</name>
</gene>
<dbReference type="Proteomes" id="UP001432027">
    <property type="component" value="Unassembled WGS sequence"/>
</dbReference>
<feature type="compositionally biased region" description="Basic and acidic residues" evidence="1">
    <location>
        <begin position="147"/>
        <end position="161"/>
    </location>
</feature>
<feature type="region of interest" description="Disordered" evidence="1">
    <location>
        <begin position="147"/>
        <end position="202"/>
    </location>
</feature>
<reference evidence="2" key="1">
    <citation type="submission" date="2023-10" db="EMBL/GenBank/DDBJ databases">
        <title>Genome assembly of Pristionchus species.</title>
        <authorList>
            <person name="Yoshida K."/>
            <person name="Sommer R.J."/>
        </authorList>
    </citation>
    <scope>NUCLEOTIDE SEQUENCE</scope>
    <source>
        <strain evidence="2">RS0144</strain>
    </source>
</reference>
<evidence type="ECO:0000256" key="1">
    <source>
        <dbReference type="SAM" id="MobiDB-lite"/>
    </source>
</evidence>
<feature type="compositionally biased region" description="Acidic residues" evidence="1">
    <location>
        <begin position="162"/>
        <end position="186"/>
    </location>
</feature>
<evidence type="ECO:0008006" key="4">
    <source>
        <dbReference type="Google" id="ProtNLM"/>
    </source>
</evidence>
<feature type="non-terminal residue" evidence="2">
    <location>
        <position position="374"/>
    </location>
</feature>
<feature type="compositionally biased region" description="Basic and acidic residues" evidence="1">
    <location>
        <begin position="337"/>
        <end position="346"/>
    </location>
</feature>
<organism evidence="2 3">
    <name type="scientific">Pristionchus entomophagus</name>
    <dbReference type="NCBI Taxonomy" id="358040"/>
    <lineage>
        <taxon>Eukaryota</taxon>
        <taxon>Metazoa</taxon>
        <taxon>Ecdysozoa</taxon>
        <taxon>Nematoda</taxon>
        <taxon>Chromadorea</taxon>
        <taxon>Rhabditida</taxon>
        <taxon>Rhabditina</taxon>
        <taxon>Diplogasteromorpha</taxon>
        <taxon>Diplogasteroidea</taxon>
        <taxon>Neodiplogasteridae</taxon>
        <taxon>Pristionchus</taxon>
    </lineage>
</organism>
<keyword evidence="3" id="KW-1185">Reference proteome</keyword>
<feature type="region of interest" description="Disordered" evidence="1">
    <location>
        <begin position="313"/>
        <end position="357"/>
    </location>
</feature>
<proteinExistence type="predicted"/>
<dbReference type="EMBL" id="BTSX01000004">
    <property type="protein sequence ID" value="GMS97614.1"/>
    <property type="molecule type" value="Genomic_DNA"/>
</dbReference>
<protein>
    <recommendedName>
        <fullName evidence="4">Myb-like domain-containing protein</fullName>
    </recommendedName>
</protein>
<dbReference type="AlphaFoldDB" id="A0AAV5TUE8"/>
<accession>A0AAV5TUE8</accession>
<feature type="compositionally biased region" description="Basic and acidic residues" evidence="1">
    <location>
        <begin position="313"/>
        <end position="323"/>
    </location>
</feature>
<sequence length="374" mass="42703">MTARREKWHNSELRAMVLFMHDFLKGRLDGFIRNIAEREMAKTQPSGLKAWSYLERLQHFFDEWDLGEVTHSPSSCQSKWSKYLQTRLHEVEGVPPEKILFVYHKLGIKLSRGECLRVTRQYSTYDLIWRGGLLRSFQKKVNMQVESRREEMKNAKRRREEESSEDGVVIEDSSEEEGTTEDMEVMESERSRRAGGAAPLLQHGRATPDSLVARPVRSVQPVAAASAGSRVQPMESGDYCDQPTAREKFLERMRKRSITAKKDEVRGEAAANTVRFSIDGMTVEAAADSEVSSMETRDYSKQPTAREKLLERMRKRDGEEGRAKGLLKTPQLSTRENLLERMRKSTSEGGKGRAKGLIKILSPSNKFKAVCEGR</sequence>
<evidence type="ECO:0000313" key="2">
    <source>
        <dbReference type="EMBL" id="GMS97614.1"/>
    </source>
</evidence>